<proteinExistence type="predicted"/>
<protein>
    <recommendedName>
        <fullName evidence="5">WxxW domain-containing protein</fullName>
    </recommendedName>
</protein>
<dbReference type="EMBL" id="JAROKS010000022">
    <property type="protein sequence ID" value="KAK1789208.1"/>
    <property type="molecule type" value="Genomic_DNA"/>
</dbReference>
<dbReference type="InterPro" id="IPR025155">
    <property type="entry name" value="WxxW_domain"/>
</dbReference>
<reference evidence="6" key="1">
    <citation type="submission" date="2023-03" db="EMBL/GenBank/DDBJ databases">
        <title>Electrophorus voltai genome.</title>
        <authorList>
            <person name="Bian C."/>
        </authorList>
    </citation>
    <scope>NUCLEOTIDE SEQUENCE</scope>
    <source>
        <strain evidence="6">CB-2022</strain>
        <tissue evidence="6">Muscle</tissue>
    </source>
</reference>
<evidence type="ECO:0000256" key="2">
    <source>
        <dbReference type="ARBA" id="ARBA00022525"/>
    </source>
</evidence>
<gene>
    <name evidence="6" type="ORF">P4O66_015154</name>
</gene>
<keyword evidence="3" id="KW-0732">Signal</keyword>
<accession>A0AAD8YXM7</accession>
<keyword evidence="4" id="KW-0325">Glycoprotein</keyword>
<sequence>MNEKGRFTMCLLFHGKRNEQKQLSVRLCIICDSSLWTEICRQYEDIACYTEWFDHDNPSGRGACETLKDLDVELPRKICFHPLTIQTASISGVPAENTGQALLLVLGLFYKAEYVILKENLAAVKSHGKIKRFLPTIVSTIPPL</sequence>
<evidence type="ECO:0000313" key="6">
    <source>
        <dbReference type="EMBL" id="KAK1789208.1"/>
    </source>
</evidence>
<dbReference type="Proteomes" id="UP001239994">
    <property type="component" value="Unassembled WGS sequence"/>
</dbReference>
<evidence type="ECO:0000256" key="3">
    <source>
        <dbReference type="ARBA" id="ARBA00022729"/>
    </source>
</evidence>
<dbReference type="AlphaFoldDB" id="A0AAD8YXM7"/>
<dbReference type="Pfam" id="PF13330">
    <property type="entry name" value="Mucin2_WxxW"/>
    <property type="match status" value="1"/>
</dbReference>
<organism evidence="6 7">
    <name type="scientific">Electrophorus voltai</name>
    <dbReference type="NCBI Taxonomy" id="2609070"/>
    <lineage>
        <taxon>Eukaryota</taxon>
        <taxon>Metazoa</taxon>
        <taxon>Chordata</taxon>
        <taxon>Craniata</taxon>
        <taxon>Vertebrata</taxon>
        <taxon>Euteleostomi</taxon>
        <taxon>Actinopterygii</taxon>
        <taxon>Neopterygii</taxon>
        <taxon>Teleostei</taxon>
        <taxon>Ostariophysi</taxon>
        <taxon>Gymnotiformes</taxon>
        <taxon>Gymnotoidei</taxon>
        <taxon>Gymnotidae</taxon>
        <taxon>Electrophorus</taxon>
    </lineage>
</organism>
<evidence type="ECO:0000256" key="4">
    <source>
        <dbReference type="ARBA" id="ARBA00023180"/>
    </source>
</evidence>
<name>A0AAD8YXM7_9TELE</name>
<feature type="domain" description="WxxW" evidence="5">
    <location>
        <begin position="50"/>
        <end position="101"/>
    </location>
</feature>
<dbReference type="GO" id="GO:0005576">
    <property type="term" value="C:extracellular region"/>
    <property type="evidence" value="ECO:0007669"/>
    <property type="project" value="UniProtKB-SubCell"/>
</dbReference>
<keyword evidence="2" id="KW-0964">Secreted</keyword>
<evidence type="ECO:0000259" key="5">
    <source>
        <dbReference type="Pfam" id="PF13330"/>
    </source>
</evidence>
<evidence type="ECO:0000313" key="7">
    <source>
        <dbReference type="Proteomes" id="UP001239994"/>
    </source>
</evidence>
<comment type="subcellular location">
    <subcellularLocation>
        <location evidence="1">Secreted</location>
    </subcellularLocation>
</comment>
<keyword evidence="7" id="KW-1185">Reference proteome</keyword>
<evidence type="ECO:0000256" key="1">
    <source>
        <dbReference type="ARBA" id="ARBA00004613"/>
    </source>
</evidence>
<comment type="caution">
    <text evidence="6">The sequence shown here is derived from an EMBL/GenBank/DDBJ whole genome shotgun (WGS) entry which is preliminary data.</text>
</comment>